<comment type="caution">
    <text evidence="8">The sequence shown here is derived from an EMBL/GenBank/DDBJ whole genome shotgun (WGS) entry which is preliminary data.</text>
</comment>
<dbReference type="SUPFAM" id="SSF49447">
    <property type="entry name" value="Second domain of Mu2 adaptin subunit (ap50) of ap2 adaptor"/>
    <property type="match status" value="1"/>
</dbReference>
<proteinExistence type="inferred from homology"/>
<name>J8Q4V1_SACAR</name>
<keyword evidence="3 6" id="KW-0653">Protein transport</keyword>
<dbReference type="PANTHER" id="PTHR10529">
    <property type="entry name" value="AP COMPLEX SUBUNIT MU"/>
    <property type="match status" value="1"/>
</dbReference>
<organism evidence="8 9">
    <name type="scientific">Saccharomyces arboricola (strain H-6 / AS 2.3317 / CBS 10644)</name>
    <name type="common">Yeast</name>
    <dbReference type="NCBI Taxonomy" id="1160507"/>
    <lineage>
        <taxon>Eukaryota</taxon>
        <taxon>Fungi</taxon>
        <taxon>Dikarya</taxon>
        <taxon>Ascomycota</taxon>
        <taxon>Saccharomycotina</taxon>
        <taxon>Saccharomycetes</taxon>
        <taxon>Saccharomycetales</taxon>
        <taxon>Saccharomycetaceae</taxon>
        <taxon>Saccharomyces</taxon>
    </lineage>
</organism>
<dbReference type="GO" id="GO:0030131">
    <property type="term" value="C:clathrin adaptor complex"/>
    <property type="evidence" value="ECO:0007669"/>
    <property type="project" value="UniProtKB-UniRule"/>
</dbReference>
<accession>J8Q4V1</accession>
<dbReference type="Gene3D" id="2.60.40.1170">
    <property type="entry name" value="Mu homology domain, subdomain B"/>
    <property type="match status" value="2"/>
</dbReference>
<dbReference type="Pfam" id="PF00928">
    <property type="entry name" value="Adap_comp_sub"/>
    <property type="match status" value="1"/>
</dbReference>
<evidence type="ECO:0000256" key="4">
    <source>
        <dbReference type="ARBA" id="ARBA00023136"/>
    </source>
</evidence>
<keyword evidence="9" id="KW-1185">Reference proteome</keyword>
<evidence type="ECO:0000256" key="5">
    <source>
        <dbReference type="ARBA" id="ARBA00023329"/>
    </source>
</evidence>
<evidence type="ECO:0000313" key="8">
    <source>
        <dbReference type="EMBL" id="EJS44723.1"/>
    </source>
</evidence>
<dbReference type="InterPro" id="IPR036168">
    <property type="entry name" value="AP2_Mu_C_sf"/>
</dbReference>
<dbReference type="GO" id="GO:0006886">
    <property type="term" value="P:intracellular protein transport"/>
    <property type="evidence" value="ECO:0007669"/>
    <property type="project" value="UniProtKB-UniRule"/>
</dbReference>
<comment type="similarity">
    <text evidence="6">Belongs to the adaptor complexes medium subunit family.</text>
</comment>
<dbReference type="PROSITE" id="PS00991">
    <property type="entry name" value="CLAT_ADAPTOR_M_2"/>
    <property type="match status" value="1"/>
</dbReference>
<dbReference type="Proteomes" id="UP000006968">
    <property type="component" value="Chromosome II"/>
</dbReference>
<sequence length="483" mass="54889">MYLSFYITDIKNKLVFQYLLGATAPSFKHLWTRVQSTCPQLLEDSGNDNYLDHAMVGRDLEIYKYYSITNKLNYWCLASTSKSKGPLDCFTFLENMDFILLEYFDKDKLSIKKLVNNYDRISLIFNCCIEAGEPNVSGMLYVNKIKEAVPERSDLSKFISSTAHNLQQAVQLPQQRQQQLQQNQISRGNSPVEDEGIVPWRTSKTSKHENNELYVDLLETFHVVFEKKKSRLSLVNGNIHGIVDVRSYLNDNPLVSVKLNTMGNDIGIPSLHECVEIKEDDEFSPSNITFIPPDGKFRLLEYSVDLDFQLKKSGIRLNSIGLISLNFQNRLGKDSDEFELSLNIENFKKVSQIDDLKLDLQFNVENDDSNEVAYKIKILRNTHGRFENSVAMGQGQWIFDKATATGTVPVLRGCIEYESGGPNDTRIINLQTVSLNYSYVGQSASGVYVEAIDILSGLTIGKNTKLYKGAKYKTQTGDFQVRL</sequence>
<protein>
    <submittedName>
        <fullName evidence="8">Apm3p</fullName>
    </submittedName>
</protein>
<dbReference type="GO" id="GO:0016192">
    <property type="term" value="P:vesicle-mediated transport"/>
    <property type="evidence" value="ECO:0007669"/>
    <property type="project" value="InterPro"/>
</dbReference>
<keyword evidence="2 6" id="KW-0813">Transport</keyword>
<evidence type="ECO:0000256" key="2">
    <source>
        <dbReference type="ARBA" id="ARBA00022448"/>
    </source>
</evidence>
<evidence type="ECO:0000256" key="1">
    <source>
        <dbReference type="ARBA" id="ARBA00004156"/>
    </source>
</evidence>
<dbReference type="PROSITE" id="PS51072">
    <property type="entry name" value="MHD"/>
    <property type="match status" value="1"/>
</dbReference>
<reference evidence="8 9" key="1">
    <citation type="journal article" date="2013" name="BMC Genomics">
        <title>High quality de novo sequencing and assembly of the Saccharomyces arboricolus genome.</title>
        <authorList>
            <person name="Liti G."/>
            <person name="Nguyen Ba A.N."/>
            <person name="Blythe M."/>
            <person name="Mueller C.A."/>
            <person name="Bergstroem A."/>
            <person name="Cubillos F.A."/>
            <person name="Dafhnis-Calas F."/>
            <person name="Khoshraftar S."/>
            <person name="Malla S."/>
            <person name="Mehta N."/>
            <person name="Siow C.C."/>
            <person name="Warringer J."/>
            <person name="Moses A.M."/>
            <person name="Louis E.J."/>
            <person name="Nieduszynski C.A."/>
        </authorList>
    </citation>
    <scope>NUCLEOTIDE SEQUENCE [LARGE SCALE GENOMIC DNA]</scope>
    <source>
        <strain evidence="9">H-6 / AS 2.3317 / CBS 10644</strain>
    </source>
</reference>
<dbReference type="AlphaFoldDB" id="J8Q4V1"/>
<dbReference type="InterPro" id="IPR028565">
    <property type="entry name" value="MHD"/>
</dbReference>
<dbReference type="InterPro" id="IPR050431">
    <property type="entry name" value="Adaptor_comp_med_subunit"/>
</dbReference>
<dbReference type="OrthoDB" id="870at2759"/>
<evidence type="ECO:0000256" key="3">
    <source>
        <dbReference type="ARBA" id="ARBA00022927"/>
    </source>
</evidence>
<evidence type="ECO:0000313" key="9">
    <source>
        <dbReference type="Proteomes" id="UP000006968"/>
    </source>
</evidence>
<evidence type="ECO:0000259" key="7">
    <source>
        <dbReference type="PROSITE" id="PS51072"/>
    </source>
</evidence>
<keyword evidence="5" id="KW-0968">Cytoplasmic vesicle</keyword>
<comment type="subcellular location">
    <subcellularLocation>
        <location evidence="1">Cytoplasmic vesicle membrane</location>
    </subcellularLocation>
</comment>
<gene>
    <name evidence="8" type="ORF">SU7_0312</name>
</gene>
<dbReference type="PIRSF" id="PIRSF005992">
    <property type="entry name" value="Clathrin_mu"/>
    <property type="match status" value="1"/>
</dbReference>
<dbReference type="EMBL" id="ALIE01000011">
    <property type="protein sequence ID" value="EJS44723.1"/>
    <property type="molecule type" value="Genomic_DNA"/>
</dbReference>
<dbReference type="InterPro" id="IPR018240">
    <property type="entry name" value="Clathrin_mu_CS"/>
</dbReference>
<dbReference type="GO" id="GO:0030659">
    <property type="term" value="C:cytoplasmic vesicle membrane"/>
    <property type="evidence" value="ECO:0007669"/>
    <property type="project" value="UniProtKB-SubCell"/>
</dbReference>
<feature type="domain" description="MHD" evidence="7">
    <location>
        <begin position="210"/>
        <end position="482"/>
    </location>
</feature>
<keyword evidence="4" id="KW-0472">Membrane</keyword>
<dbReference type="HOGENOM" id="CLU_026449_0_0_1"/>
<evidence type="ECO:0000256" key="6">
    <source>
        <dbReference type="PIRNR" id="PIRNR005992"/>
    </source>
</evidence>
<dbReference type="InterPro" id="IPR001392">
    <property type="entry name" value="Clathrin_mu"/>
</dbReference>